<dbReference type="KEGG" id="xyl:ET495_07555"/>
<evidence type="ECO:0000256" key="1">
    <source>
        <dbReference type="SAM" id="MobiDB-lite"/>
    </source>
</evidence>
<feature type="compositionally biased region" description="Basic and acidic residues" evidence="1">
    <location>
        <begin position="23"/>
        <end position="43"/>
    </location>
</feature>
<name>A0A4P6EL84_9MICO</name>
<dbReference type="EMBL" id="CP035495">
    <property type="protein sequence ID" value="QAY63125.1"/>
    <property type="molecule type" value="Genomic_DNA"/>
</dbReference>
<dbReference type="AlphaFoldDB" id="A0A4P6EL84"/>
<keyword evidence="3" id="KW-1185">Reference proteome</keyword>
<feature type="compositionally biased region" description="Basic and acidic residues" evidence="1">
    <location>
        <begin position="1"/>
        <end position="15"/>
    </location>
</feature>
<evidence type="ECO:0000313" key="2">
    <source>
        <dbReference type="EMBL" id="QAY63125.1"/>
    </source>
</evidence>
<dbReference type="RefSeq" id="WP_129203933.1">
    <property type="nucleotide sequence ID" value="NZ_CP035495.1"/>
</dbReference>
<gene>
    <name evidence="2" type="ORF">ET495_07555</name>
</gene>
<dbReference type="OrthoDB" id="5007551at2"/>
<protein>
    <submittedName>
        <fullName evidence="2">Uncharacterized protein</fullName>
    </submittedName>
</protein>
<accession>A0A4P6EL84</accession>
<sequence length="184" mass="19768">MGDRGIGPHEADHDGSSAQARSSARDEETSSARWDDDGGHERATPAPQPQGTLFVRGVLTAALPPELGTDRAPKRYMVPGVLSRHVLPEERALIESPATAARLAGHGYPGVTLKVADRRLEISQTSLATLTGGLAAQIAAVMRDAEQSVVDARRRSDDERARWTAAESVRAARVQAEADRVRFE</sequence>
<organism evidence="2 3">
    <name type="scientific">Xylanimonas allomyrinae</name>
    <dbReference type="NCBI Taxonomy" id="2509459"/>
    <lineage>
        <taxon>Bacteria</taxon>
        <taxon>Bacillati</taxon>
        <taxon>Actinomycetota</taxon>
        <taxon>Actinomycetes</taxon>
        <taxon>Micrococcales</taxon>
        <taxon>Promicromonosporaceae</taxon>
        <taxon>Xylanimonas</taxon>
    </lineage>
</organism>
<dbReference type="Proteomes" id="UP000291758">
    <property type="component" value="Chromosome"/>
</dbReference>
<proteinExistence type="predicted"/>
<feature type="region of interest" description="Disordered" evidence="1">
    <location>
        <begin position="1"/>
        <end position="52"/>
    </location>
</feature>
<evidence type="ECO:0000313" key="3">
    <source>
        <dbReference type="Proteomes" id="UP000291758"/>
    </source>
</evidence>
<reference evidence="2 3" key="1">
    <citation type="submission" date="2019-01" db="EMBL/GenBank/DDBJ databases">
        <title>Genome sequencing of strain 2JSPR-7.</title>
        <authorList>
            <person name="Heo J."/>
            <person name="Kim S.-J."/>
            <person name="Kim J.-S."/>
            <person name="Hong S.-B."/>
            <person name="Kwon S.-W."/>
        </authorList>
    </citation>
    <scope>NUCLEOTIDE SEQUENCE [LARGE SCALE GENOMIC DNA]</scope>
    <source>
        <strain evidence="2 3">2JSPR-7</strain>
    </source>
</reference>